<gene>
    <name evidence="9" type="ORF">GCM10023184_12530</name>
</gene>
<organism evidence="9 10">
    <name type="scientific">Flaviaesturariibacter amylovorans</name>
    <dbReference type="NCBI Taxonomy" id="1084520"/>
    <lineage>
        <taxon>Bacteria</taxon>
        <taxon>Pseudomonadati</taxon>
        <taxon>Bacteroidota</taxon>
        <taxon>Chitinophagia</taxon>
        <taxon>Chitinophagales</taxon>
        <taxon>Chitinophagaceae</taxon>
        <taxon>Flaviaestuariibacter</taxon>
    </lineage>
</organism>
<feature type="chain" id="PRO_5046886853" description="NlpC/P60 domain-containing protein" evidence="7">
    <location>
        <begin position="20"/>
        <end position="255"/>
    </location>
</feature>
<evidence type="ECO:0000256" key="7">
    <source>
        <dbReference type="SAM" id="SignalP"/>
    </source>
</evidence>
<evidence type="ECO:0000256" key="5">
    <source>
        <dbReference type="ARBA" id="ARBA00022807"/>
    </source>
</evidence>
<feature type="domain" description="NlpC/P60" evidence="8">
    <location>
        <begin position="122"/>
        <end position="243"/>
    </location>
</feature>
<dbReference type="SUPFAM" id="SSF54001">
    <property type="entry name" value="Cysteine proteinases"/>
    <property type="match status" value="1"/>
</dbReference>
<dbReference type="InterPro" id="IPR038765">
    <property type="entry name" value="Papain-like_cys_pep_sf"/>
</dbReference>
<dbReference type="Gene3D" id="3.90.1720.10">
    <property type="entry name" value="endopeptidase domain like (from Nostoc punctiforme)"/>
    <property type="match status" value="1"/>
</dbReference>
<evidence type="ECO:0000256" key="3">
    <source>
        <dbReference type="ARBA" id="ARBA00022729"/>
    </source>
</evidence>
<keyword evidence="3 7" id="KW-0732">Signal</keyword>
<dbReference type="PANTHER" id="PTHR47360">
    <property type="entry name" value="MUREIN DD-ENDOPEPTIDASE MEPS/MUREIN LD-CARBOXYPEPTIDASE"/>
    <property type="match status" value="1"/>
</dbReference>
<reference evidence="10" key="1">
    <citation type="journal article" date="2019" name="Int. J. Syst. Evol. Microbiol.">
        <title>The Global Catalogue of Microorganisms (GCM) 10K type strain sequencing project: providing services to taxonomists for standard genome sequencing and annotation.</title>
        <authorList>
            <consortium name="The Broad Institute Genomics Platform"/>
            <consortium name="The Broad Institute Genome Sequencing Center for Infectious Disease"/>
            <person name="Wu L."/>
            <person name="Ma J."/>
        </authorList>
    </citation>
    <scope>NUCLEOTIDE SEQUENCE [LARGE SCALE GENOMIC DNA]</scope>
    <source>
        <strain evidence="10">JCM 17919</strain>
    </source>
</reference>
<evidence type="ECO:0000313" key="10">
    <source>
        <dbReference type="Proteomes" id="UP001501725"/>
    </source>
</evidence>
<dbReference type="InterPro" id="IPR052062">
    <property type="entry name" value="Murein_DD/LD_carboxypeptidase"/>
</dbReference>
<keyword evidence="4" id="KW-0378">Hydrolase</keyword>
<dbReference type="RefSeq" id="WP_345254327.1">
    <property type="nucleotide sequence ID" value="NZ_BAABGY010000005.1"/>
</dbReference>
<dbReference type="PROSITE" id="PS51935">
    <property type="entry name" value="NLPC_P60"/>
    <property type="match status" value="1"/>
</dbReference>
<feature type="compositionally biased region" description="Low complexity" evidence="6">
    <location>
        <begin position="51"/>
        <end position="75"/>
    </location>
</feature>
<evidence type="ECO:0000256" key="2">
    <source>
        <dbReference type="ARBA" id="ARBA00022670"/>
    </source>
</evidence>
<comment type="caution">
    <text evidence="9">The sequence shown here is derived from an EMBL/GenBank/DDBJ whole genome shotgun (WGS) entry which is preliminary data.</text>
</comment>
<dbReference type="InterPro" id="IPR000064">
    <property type="entry name" value="NLP_P60_dom"/>
</dbReference>
<dbReference type="EMBL" id="BAABGY010000005">
    <property type="protein sequence ID" value="GAA4324860.1"/>
    <property type="molecule type" value="Genomic_DNA"/>
</dbReference>
<evidence type="ECO:0000313" key="9">
    <source>
        <dbReference type="EMBL" id="GAA4324860.1"/>
    </source>
</evidence>
<sequence>MTRHIILLALLATTGIAAAAQGGPRSASAAKEVKFLEDIEVGFGTTTASNAGSTKAAPAAQTAAPRTATTPTTASSPTYAYSSTVASRTGKPAIPPVRTVDIEAAGTLHLKYALLLNTEVETVPALNLLVLMDDWWGTRYRLGGNDRSGIDCSGFTCLLFNSLYGKQLPRTAREQFQYLPAVDPNELKEGDLVFFANGGTVSHVGFYLQNNKFVHASTSEGVTISDLNDRYWQARFAGAGRYEPGAPANTGTSRP</sequence>
<dbReference type="PANTHER" id="PTHR47360:SF1">
    <property type="entry name" value="ENDOPEPTIDASE NLPC-RELATED"/>
    <property type="match status" value="1"/>
</dbReference>
<keyword evidence="5" id="KW-0788">Thiol protease</keyword>
<comment type="similarity">
    <text evidence="1">Belongs to the peptidase C40 family.</text>
</comment>
<keyword evidence="10" id="KW-1185">Reference proteome</keyword>
<evidence type="ECO:0000259" key="8">
    <source>
        <dbReference type="PROSITE" id="PS51935"/>
    </source>
</evidence>
<keyword evidence="2" id="KW-0645">Protease</keyword>
<protein>
    <recommendedName>
        <fullName evidence="8">NlpC/P60 domain-containing protein</fullName>
    </recommendedName>
</protein>
<evidence type="ECO:0000256" key="6">
    <source>
        <dbReference type="SAM" id="MobiDB-lite"/>
    </source>
</evidence>
<feature type="signal peptide" evidence="7">
    <location>
        <begin position="1"/>
        <end position="19"/>
    </location>
</feature>
<evidence type="ECO:0000256" key="1">
    <source>
        <dbReference type="ARBA" id="ARBA00007074"/>
    </source>
</evidence>
<feature type="region of interest" description="Disordered" evidence="6">
    <location>
        <begin position="50"/>
        <end position="75"/>
    </location>
</feature>
<accession>A0ABP8GIB4</accession>
<dbReference type="Proteomes" id="UP001501725">
    <property type="component" value="Unassembled WGS sequence"/>
</dbReference>
<evidence type="ECO:0000256" key="4">
    <source>
        <dbReference type="ARBA" id="ARBA00022801"/>
    </source>
</evidence>
<dbReference type="Pfam" id="PF00877">
    <property type="entry name" value="NLPC_P60"/>
    <property type="match status" value="1"/>
</dbReference>
<name>A0ABP8GIB4_9BACT</name>
<proteinExistence type="inferred from homology"/>